<dbReference type="EMBL" id="QSSA01000023">
    <property type="protein sequence ID" value="RGL58567.1"/>
    <property type="molecule type" value="Genomic_DNA"/>
</dbReference>
<dbReference type="InterPro" id="IPR002941">
    <property type="entry name" value="DNA_methylase_N4/N6"/>
</dbReference>
<feature type="domain" description="DNA methylase N-4/N-6" evidence="3">
    <location>
        <begin position="20"/>
        <end position="66"/>
    </location>
</feature>
<evidence type="ECO:0000256" key="1">
    <source>
        <dbReference type="ARBA" id="ARBA00022603"/>
    </source>
</evidence>
<gene>
    <name evidence="5" type="ORF">DW026_04865</name>
    <name evidence="4" type="ORF">DXC61_10485</name>
</gene>
<evidence type="ECO:0000313" key="7">
    <source>
        <dbReference type="Proteomes" id="UP000283672"/>
    </source>
</evidence>
<dbReference type="InterPro" id="IPR029063">
    <property type="entry name" value="SAM-dependent_MTases_sf"/>
</dbReference>
<dbReference type="PRINTS" id="PR00508">
    <property type="entry name" value="S21N4MTFRASE"/>
</dbReference>
<proteinExistence type="predicted"/>
<reference evidence="6 7" key="1">
    <citation type="submission" date="2018-08" db="EMBL/GenBank/DDBJ databases">
        <title>A genome reference for cultivated species of the human gut microbiota.</title>
        <authorList>
            <person name="Zou Y."/>
            <person name="Xue W."/>
            <person name="Luo G."/>
        </authorList>
    </citation>
    <scope>NUCLEOTIDE SEQUENCE [LARGE SCALE GENOMIC DNA]</scope>
    <source>
        <strain evidence="5 7">AF38-11</strain>
        <strain evidence="4 6">TF06-40</strain>
    </source>
</reference>
<evidence type="ECO:0000256" key="2">
    <source>
        <dbReference type="ARBA" id="ARBA00022679"/>
    </source>
</evidence>
<keyword evidence="2" id="KW-0808">Transferase</keyword>
<dbReference type="GO" id="GO:0032259">
    <property type="term" value="P:methylation"/>
    <property type="evidence" value="ECO:0007669"/>
    <property type="project" value="UniProtKB-KW"/>
</dbReference>
<keyword evidence="1" id="KW-0489">Methyltransferase</keyword>
<organism evidence="4 6">
    <name type="scientific">Segatella copri</name>
    <dbReference type="NCBI Taxonomy" id="165179"/>
    <lineage>
        <taxon>Bacteria</taxon>
        <taxon>Pseudomonadati</taxon>
        <taxon>Bacteroidota</taxon>
        <taxon>Bacteroidia</taxon>
        <taxon>Bacteroidales</taxon>
        <taxon>Prevotellaceae</taxon>
        <taxon>Segatella</taxon>
    </lineage>
</organism>
<dbReference type="Pfam" id="PF01555">
    <property type="entry name" value="N6_N4_Mtase"/>
    <property type="match status" value="1"/>
</dbReference>
<dbReference type="Gene3D" id="3.40.50.150">
    <property type="entry name" value="Vaccinia Virus protein VP39"/>
    <property type="match status" value="1"/>
</dbReference>
<dbReference type="SUPFAM" id="SSF53335">
    <property type="entry name" value="S-adenosyl-L-methionine-dependent methyltransferases"/>
    <property type="match status" value="1"/>
</dbReference>
<dbReference type="EMBL" id="QROP01000008">
    <property type="protein sequence ID" value="RHL40438.1"/>
    <property type="molecule type" value="Genomic_DNA"/>
</dbReference>
<evidence type="ECO:0000313" key="4">
    <source>
        <dbReference type="EMBL" id="RGL58567.1"/>
    </source>
</evidence>
<dbReference type="GO" id="GO:0003677">
    <property type="term" value="F:DNA binding"/>
    <property type="evidence" value="ECO:0007669"/>
    <property type="project" value="InterPro"/>
</dbReference>
<evidence type="ECO:0000259" key="3">
    <source>
        <dbReference type="Pfam" id="PF01555"/>
    </source>
</evidence>
<sequence>MMNRKAIYHRADDFTLLHGDCIRLSTRHGAWILDPFSGSGTTGIAASLTGRRYLGIEREKEYLDLSIRRRVELENGSIVKSYRKKIRDIVIADGEPEEADIFGVTDENRIQDLPF</sequence>
<accession>A0AA92SXM9</accession>
<dbReference type="InterPro" id="IPR001091">
    <property type="entry name" value="RM_Methyltransferase"/>
</dbReference>
<comment type="caution">
    <text evidence="4">The sequence shown here is derived from an EMBL/GenBank/DDBJ whole genome shotgun (WGS) entry which is preliminary data.</text>
</comment>
<dbReference type="Proteomes" id="UP000261187">
    <property type="component" value="Unassembled WGS sequence"/>
</dbReference>
<dbReference type="GO" id="GO:0008170">
    <property type="term" value="F:N-methyltransferase activity"/>
    <property type="evidence" value="ECO:0007669"/>
    <property type="project" value="InterPro"/>
</dbReference>
<evidence type="ECO:0000313" key="6">
    <source>
        <dbReference type="Proteomes" id="UP000261187"/>
    </source>
</evidence>
<dbReference type="AlphaFoldDB" id="A0AA92SXM9"/>
<dbReference type="RefSeq" id="WP_117694841.1">
    <property type="nucleotide sequence ID" value="NZ_QROP01000008.1"/>
</dbReference>
<dbReference type="Proteomes" id="UP000283672">
    <property type="component" value="Unassembled WGS sequence"/>
</dbReference>
<protein>
    <submittedName>
        <fullName evidence="4">Site-specific DNA-methyltransferase</fullName>
    </submittedName>
</protein>
<name>A0AA92SXM9_9BACT</name>
<evidence type="ECO:0000313" key="5">
    <source>
        <dbReference type="EMBL" id="RHL40438.1"/>
    </source>
</evidence>